<feature type="domain" description="HYR" evidence="3">
    <location>
        <begin position="499"/>
        <end position="578"/>
    </location>
</feature>
<dbReference type="SUPFAM" id="SSF69318">
    <property type="entry name" value="Integrin alpha N-terminal domain"/>
    <property type="match status" value="1"/>
</dbReference>
<gene>
    <name evidence="4" type="ORF">SAMN05444487_1286</name>
</gene>
<keyword evidence="5" id="KW-1185">Reference proteome</keyword>
<evidence type="ECO:0000259" key="3">
    <source>
        <dbReference type="PROSITE" id="PS50825"/>
    </source>
</evidence>
<dbReference type="RefSeq" id="WP_091743038.1">
    <property type="nucleotide sequence ID" value="NZ_FNNQ01000028.1"/>
</dbReference>
<dbReference type="Pfam" id="PF02494">
    <property type="entry name" value="HYR"/>
    <property type="match status" value="2"/>
</dbReference>
<evidence type="ECO:0000313" key="4">
    <source>
        <dbReference type="EMBL" id="SDX57867.1"/>
    </source>
</evidence>
<dbReference type="Proteomes" id="UP000198534">
    <property type="component" value="Unassembled WGS sequence"/>
</dbReference>
<dbReference type="EMBL" id="FNNQ01000028">
    <property type="protein sequence ID" value="SDX57867.1"/>
    <property type="molecule type" value="Genomic_DNA"/>
</dbReference>
<feature type="domain" description="HYR" evidence="3">
    <location>
        <begin position="417"/>
        <end position="498"/>
    </location>
</feature>
<evidence type="ECO:0000256" key="2">
    <source>
        <dbReference type="ARBA" id="ARBA00022737"/>
    </source>
</evidence>
<dbReference type="Gene3D" id="2.30.30.100">
    <property type="match status" value="6"/>
</dbReference>
<proteinExistence type="predicted"/>
<dbReference type="PANTHER" id="PTHR46580">
    <property type="entry name" value="SENSOR KINASE-RELATED"/>
    <property type="match status" value="1"/>
</dbReference>
<evidence type="ECO:0000256" key="1">
    <source>
        <dbReference type="ARBA" id="ARBA00022729"/>
    </source>
</evidence>
<dbReference type="AlphaFoldDB" id="A0A1H3CUP6"/>
<dbReference type="STRING" id="1048340.SAMN05444487_1286"/>
<dbReference type="InterPro" id="IPR003410">
    <property type="entry name" value="HYR_dom"/>
</dbReference>
<dbReference type="InterPro" id="IPR028994">
    <property type="entry name" value="Integrin_alpha_N"/>
</dbReference>
<evidence type="ECO:0000313" key="5">
    <source>
        <dbReference type="Proteomes" id="UP000198534"/>
    </source>
</evidence>
<protein>
    <submittedName>
        <fullName evidence="4">Repeat domain-containing protein</fullName>
    </submittedName>
</protein>
<sequence length="582" mass="58669">MVCPSFSTQTTFAVGANPVGITNADFNGDGIPDLAVSNLLDDTVSVLLGTGSGTFGPQTTFAVGDTPQGIISADFNGNGTPDLAVPNFNDDTVSVLLGNGSGGFGPQTTFAVGDFPLGITSADLNGGGVPDLAVTNANDGTVSVLLGTGSGTFGPQTTFAVGGFPVGVTSADFNGDGFLDLAVTNSSDNTVSVLLNTGTGSFGPQTTFAVGANPQEITSADFNDDGIPDLAVTNQDDDTVSVLLGDGLGGFQPQTTFAVGDLPQGITNADFNCDGFPDLAVINVDDNTVSVLLGTGSGAFLPQTTFAVGVVPLEITSADFNGDGTPDLAVTNAGDNNVSVLLDSCVTPLTCSDLTLDNDPGTCEATVPFQTPQCPNVSTVSSPATVPVGGPTLVTSTATSNVDPANIEPCTFTVTVIDTEPPVISGLNDIETETTIDCGAIVTFSEPTVTDNCPGTITTSFSPASGSFFPLGSTLVTFTAIDSNGNSAMGTFTVTVRDTEPPVITELNDVDVEANNSIGTIVTYPDPTVTDNCPGTITISCNPPSGSFFFIGSTVVTCTAIDSNGNSATGTFTVTVFPFEEE</sequence>
<organism evidence="4 5">
    <name type="scientific">Marininema mesophilum</name>
    <dbReference type="NCBI Taxonomy" id="1048340"/>
    <lineage>
        <taxon>Bacteria</taxon>
        <taxon>Bacillati</taxon>
        <taxon>Bacillota</taxon>
        <taxon>Bacilli</taxon>
        <taxon>Bacillales</taxon>
        <taxon>Thermoactinomycetaceae</taxon>
        <taxon>Marininema</taxon>
    </lineage>
</organism>
<keyword evidence="1" id="KW-0732">Signal</keyword>
<name>A0A1H3CUP6_9BACL</name>
<dbReference type="PROSITE" id="PS50825">
    <property type="entry name" value="HYR"/>
    <property type="match status" value="2"/>
</dbReference>
<dbReference type="PANTHER" id="PTHR46580:SF4">
    <property type="entry name" value="ATP_GTP-BINDING PROTEIN"/>
    <property type="match status" value="1"/>
</dbReference>
<accession>A0A1H3CUP6</accession>
<dbReference type="Gene3D" id="2.60.40.10">
    <property type="entry name" value="Immunoglobulins"/>
    <property type="match status" value="2"/>
</dbReference>
<dbReference type="Pfam" id="PF13517">
    <property type="entry name" value="FG-GAP_3"/>
    <property type="match status" value="3"/>
</dbReference>
<dbReference type="InterPro" id="IPR013517">
    <property type="entry name" value="FG-GAP"/>
</dbReference>
<reference evidence="4 5" key="1">
    <citation type="submission" date="2016-10" db="EMBL/GenBank/DDBJ databases">
        <authorList>
            <person name="de Groot N.N."/>
        </authorList>
    </citation>
    <scope>NUCLEOTIDE SEQUENCE [LARGE SCALE GENOMIC DNA]</scope>
    <source>
        <strain evidence="4 5">DSM 45610</strain>
    </source>
</reference>
<dbReference type="InterPro" id="IPR013783">
    <property type="entry name" value="Ig-like_fold"/>
</dbReference>
<dbReference type="OrthoDB" id="9816120at2"/>
<keyword evidence="2" id="KW-0677">Repeat</keyword>